<keyword evidence="3" id="KW-1185">Reference proteome</keyword>
<dbReference type="Proteomes" id="UP000439522">
    <property type="component" value="Unassembled WGS sequence"/>
</dbReference>
<evidence type="ECO:0000313" key="3">
    <source>
        <dbReference type="Proteomes" id="UP000439522"/>
    </source>
</evidence>
<dbReference type="SUPFAM" id="SSF54427">
    <property type="entry name" value="NTF2-like"/>
    <property type="match status" value="1"/>
</dbReference>
<dbReference type="InterPro" id="IPR032710">
    <property type="entry name" value="NTF2-like_dom_sf"/>
</dbReference>
<comment type="caution">
    <text evidence="2">The sequence shown here is derived from an EMBL/GenBank/DDBJ whole genome shotgun (WGS) entry which is preliminary data.</text>
</comment>
<dbReference type="AlphaFoldDB" id="A0A6I4TCH5"/>
<dbReference type="RefSeq" id="WP_160610237.1">
    <property type="nucleotide sequence ID" value="NZ_WTZA01000001.1"/>
</dbReference>
<evidence type="ECO:0000259" key="1">
    <source>
        <dbReference type="Pfam" id="PF12680"/>
    </source>
</evidence>
<proteinExistence type="predicted"/>
<protein>
    <submittedName>
        <fullName evidence="2">DUF4440 domain-containing protein</fullName>
    </submittedName>
</protein>
<accession>A0A6I4TCH5</accession>
<name>A0A6I4TCH5_9SPHN</name>
<dbReference type="InterPro" id="IPR037401">
    <property type="entry name" value="SnoaL-like"/>
</dbReference>
<sequence length="144" mass="15710">MLWGRGRRCKALAARFVAAVNAHDLDAFAGLITDDFTYIDSLREGVVGHAAALEAARTLFDKDPGIFVEVESVSFSDPYVLMRGWAHSADPEFGRRRAAWRARCEDGALAEWQSWAEGGPPHMSRTYAPDAAVDLSSRAASKPA</sequence>
<dbReference type="Gene3D" id="3.10.450.50">
    <property type="match status" value="1"/>
</dbReference>
<reference evidence="2 3" key="1">
    <citation type="submission" date="2019-12" db="EMBL/GenBank/DDBJ databases">
        <title>Genomic-based taxomic classification of the family Erythrobacteraceae.</title>
        <authorList>
            <person name="Xu L."/>
        </authorList>
    </citation>
    <scope>NUCLEOTIDE SEQUENCE [LARGE SCALE GENOMIC DNA]</scope>
    <source>
        <strain evidence="2 3">100921-2</strain>
    </source>
</reference>
<dbReference type="Pfam" id="PF12680">
    <property type="entry name" value="SnoaL_2"/>
    <property type="match status" value="1"/>
</dbReference>
<dbReference type="EMBL" id="WTZA01000001">
    <property type="protein sequence ID" value="MXO74484.1"/>
    <property type="molecule type" value="Genomic_DNA"/>
</dbReference>
<gene>
    <name evidence="2" type="ORF">GRI40_04505</name>
</gene>
<evidence type="ECO:0000313" key="2">
    <source>
        <dbReference type="EMBL" id="MXO74484.1"/>
    </source>
</evidence>
<dbReference type="OrthoDB" id="7425275at2"/>
<feature type="domain" description="SnoaL-like" evidence="1">
    <location>
        <begin position="14"/>
        <end position="112"/>
    </location>
</feature>
<organism evidence="2 3">
    <name type="scientific">Tsuneonella aeria</name>
    <dbReference type="NCBI Taxonomy" id="1837929"/>
    <lineage>
        <taxon>Bacteria</taxon>
        <taxon>Pseudomonadati</taxon>
        <taxon>Pseudomonadota</taxon>
        <taxon>Alphaproteobacteria</taxon>
        <taxon>Sphingomonadales</taxon>
        <taxon>Erythrobacteraceae</taxon>
        <taxon>Tsuneonella</taxon>
    </lineage>
</organism>